<feature type="transmembrane region" description="Helical" evidence="1">
    <location>
        <begin position="20"/>
        <end position="43"/>
    </location>
</feature>
<comment type="caution">
    <text evidence="2">The sequence shown here is derived from an EMBL/GenBank/DDBJ whole genome shotgun (WGS) entry which is preliminary data.</text>
</comment>
<evidence type="ECO:0000256" key="1">
    <source>
        <dbReference type="SAM" id="Phobius"/>
    </source>
</evidence>
<keyword evidence="1" id="KW-1133">Transmembrane helix</keyword>
<proteinExistence type="predicted"/>
<sequence>MAEEEMERRLQGLERNVKIIMVLALVSLSCSLAALMITIFVLLTD</sequence>
<organism evidence="2">
    <name type="scientific">marine sediment metagenome</name>
    <dbReference type="NCBI Taxonomy" id="412755"/>
    <lineage>
        <taxon>unclassified sequences</taxon>
        <taxon>metagenomes</taxon>
        <taxon>ecological metagenomes</taxon>
    </lineage>
</organism>
<protein>
    <submittedName>
        <fullName evidence="2">Uncharacterized protein</fullName>
    </submittedName>
</protein>
<keyword evidence="1" id="KW-0472">Membrane</keyword>
<name>X0Y1A9_9ZZZZ</name>
<dbReference type="AlphaFoldDB" id="X0Y1A9"/>
<gene>
    <name evidence="2" type="ORF">S01H1_77221</name>
</gene>
<reference evidence="2" key="1">
    <citation type="journal article" date="2014" name="Front. Microbiol.">
        <title>High frequency of phylogenetically diverse reductive dehalogenase-homologous genes in deep subseafloor sedimentary metagenomes.</title>
        <authorList>
            <person name="Kawai M."/>
            <person name="Futagami T."/>
            <person name="Toyoda A."/>
            <person name="Takaki Y."/>
            <person name="Nishi S."/>
            <person name="Hori S."/>
            <person name="Arai W."/>
            <person name="Tsubouchi T."/>
            <person name="Morono Y."/>
            <person name="Uchiyama I."/>
            <person name="Ito T."/>
            <person name="Fujiyama A."/>
            <person name="Inagaki F."/>
            <person name="Takami H."/>
        </authorList>
    </citation>
    <scope>NUCLEOTIDE SEQUENCE</scope>
    <source>
        <strain evidence="2">Expedition CK06-06</strain>
    </source>
</reference>
<accession>X0Y1A9</accession>
<keyword evidence="1" id="KW-0812">Transmembrane</keyword>
<evidence type="ECO:0000313" key="2">
    <source>
        <dbReference type="EMBL" id="GAG49624.1"/>
    </source>
</evidence>
<dbReference type="EMBL" id="BARS01051889">
    <property type="protein sequence ID" value="GAG49624.1"/>
    <property type="molecule type" value="Genomic_DNA"/>
</dbReference>